<dbReference type="Proteomes" id="UP000321424">
    <property type="component" value="Unassembled WGS sequence"/>
</dbReference>
<dbReference type="EMBL" id="BJXA01000014">
    <property type="protein sequence ID" value="GEM38154.1"/>
    <property type="molecule type" value="Genomic_DNA"/>
</dbReference>
<dbReference type="AlphaFoldDB" id="A0A511MBX1"/>
<keyword evidence="3" id="KW-1185">Reference proteome</keyword>
<gene>
    <name evidence="2" type="ORF">NN4_26730</name>
</gene>
<accession>A0A511MBX1</accession>
<name>A0A511MBX1_9NOCA</name>
<proteinExistence type="predicted"/>
<evidence type="ECO:0008006" key="4">
    <source>
        <dbReference type="Google" id="ProtNLM"/>
    </source>
</evidence>
<feature type="compositionally biased region" description="Basic and acidic residues" evidence="1">
    <location>
        <begin position="8"/>
        <end position="20"/>
    </location>
</feature>
<feature type="region of interest" description="Disordered" evidence="1">
    <location>
        <begin position="1"/>
        <end position="20"/>
    </location>
</feature>
<reference evidence="2 3" key="1">
    <citation type="submission" date="2019-07" db="EMBL/GenBank/DDBJ databases">
        <title>Whole genome shotgun sequence of Nocardia ninae NBRC 108245.</title>
        <authorList>
            <person name="Hosoyama A."/>
            <person name="Uohara A."/>
            <person name="Ohji S."/>
            <person name="Ichikawa N."/>
        </authorList>
    </citation>
    <scope>NUCLEOTIDE SEQUENCE [LARGE SCALE GENOMIC DNA]</scope>
    <source>
        <strain evidence="2 3">NBRC 108245</strain>
    </source>
</reference>
<evidence type="ECO:0000313" key="3">
    <source>
        <dbReference type="Proteomes" id="UP000321424"/>
    </source>
</evidence>
<comment type="caution">
    <text evidence="2">The sequence shown here is derived from an EMBL/GenBank/DDBJ whole genome shotgun (WGS) entry which is preliminary data.</text>
</comment>
<organism evidence="2 3">
    <name type="scientific">Nocardia ninae NBRC 108245</name>
    <dbReference type="NCBI Taxonomy" id="1210091"/>
    <lineage>
        <taxon>Bacteria</taxon>
        <taxon>Bacillati</taxon>
        <taxon>Actinomycetota</taxon>
        <taxon>Actinomycetes</taxon>
        <taxon>Mycobacteriales</taxon>
        <taxon>Nocardiaceae</taxon>
        <taxon>Nocardia</taxon>
    </lineage>
</organism>
<evidence type="ECO:0000313" key="2">
    <source>
        <dbReference type="EMBL" id="GEM38154.1"/>
    </source>
</evidence>
<protein>
    <recommendedName>
        <fullName evidence="4">DUF3558 domain-containing protein</fullName>
    </recommendedName>
</protein>
<evidence type="ECO:0000256" key="1">
    <source>
        <dbReference type="SAM" id="MobiDB-lite"/>
    </source>
</evidence>
<sequence>MLSSCDLSPHDPDEQKIRSSDHTLQQLCDIPRKFFATRYADAALEVEPGLKKPLTDKIGTGNDCSYFVRERDRPDRRYIGSALLFRIIDGDHTLSKPSPTNENYPTRVLTVDGVSVKVVTEPLPKEADPATTRLSVDLAATIDGWDGELHFRTTEGQTTPDAQAGAQVLVDLVRELKG</sequence>